<keyword evidence="4" id="KW-1185">Reference proteome</keyword>
<dbReference type="SUPFAM" id="SSF53335">
    <property type="entry name" value="S-adenosyl-L-methionine-dependent methyltransferases"/>
    <property type="match status" value="1"/>
</dbReference>
<feature type="transmembrane region" description="Helical" evidence="2">
    <location>
        <begin position="431"/>
        <end position="452"/>
    </location>
</feature>
<organism evidence="3 4">
    <name type="scientific">Stenotrophomonas pavanii</name>
    <dbReference type="NCBI Taxonomy" id="487698"/>
    <lineage>
        <taxon>Bacteria</taxon>
        <taxon>Pseudomonadati</taxon>
        <taxon>Pseudomonadota</taxon>
        <taxon>Gammaproteobacteria</taxon>
        <taxon>Lysobacterales</taxon>
        <taxon>Lysobacteraceae</taxon>
        <taxon>Stenotrophomonas</taxon>
    </lineage>
</organism>
<feature type="transmembrane region" description="Helical" evidence="2">
    <location>
        <begin position="374"/>
        <end position="394"/>
    </location>
</feature>
<feature type="transmembrane region" description="Helical" evidence="2">
    <location>
        <begin position="149"/>
        <end position="169"/>
    </location>
</feature>
<dbReference type="EMBL" id="AP024684">
    <property type="protein sequence ID" value="BCX45169.1"/>
    <property type="molecule type" value="Genomic_DNA"/>
</dbReference>
<feature type="transmembrane region" description="Helical" evidence="2">
    <location>
        <begin position="400"/>
        <end position="419"/>
    </location>
</feature>
<keyword evidence="2" id="KW-0812">Transmembrane</keyword>
<evidence type="ECO:0000313" key="4">
    <source>
        <dbReference type="Proteomes" id="UP000825066"/>
    </source>
</evidence>
<keyword evidence="2" id="KW-0472">Membrane</keyword>
<dbReference type="Gene3D" id="3.40.50.150">
    <property type="entry name" value="Vaccinia Virus protein VP39"/>
    <property type="match status" value="1"/>
</dbReference>
<feature type="transmembrane region" description="Helical" evidence="2">
    <location>
        <begin position="107"/>
        <end position="128"/>
    </location>
</feature>
<dbReference type="Proteomes" id="UP000825066">
    <property type="component" value="Chromosome"/>
</dbReference>
<feature type="transmembrane region" description="Helical" evidence="2">
    <location>
        <begin position="33"/>
        <end position="53"/>
    </location>
</feature>
<dbReference type="NCBIfam" id="NF037959">
    <property type="entry name" value="MFS_SpdSyn"/>
    <property type="match status" value="1"/>
</dbReference>
<feature type="transmembrane region" description="Helical" evidence="2">
    <location>
        <begin position="175"/>
        <end position="194"/>
    </location>
</feature>
<dbReference type="PANTHER" id="PTHR43317">
    <property type="entry name" value="THERMOSPERMINE SYNTHASE ACAULIS5"/>
    <property type="match status" value="1"/>
</dbReference>
<sequence>MLLWLFVLSGFSGLIYQSIWTHYLGLFLGHSSYAQSLVLLLFMGGMACGAWLVSQRSELLAQPLLAYAAVELIIGVLGLAFDPAYGALTRWAYTSVFPGLGGDGVSLVRWGLATALVLPQCVLLGATFPLMSAGFIRIKENAEGEVLSGLYFSNSIGAAAGALVATYLLLPRIGLPGAIMTAGLLNIAIAIFIYPLTKSESAGAAVAVGEGSKASSSRHLPIFVLIVAALTGASSFVYEITWVRMLSLALGTTIHAFELMLAAFIAGIAMGGLWLRSRADRLESPLRTAGWVQVWMGLAALASMFVYAQSFEWVGWLMRVIVRGSEGYGLYNVASGIISLLVMFPAAFFAGMTLPLLTLALLRQGHGERAIGQVYAFNTLGAIVGILFAVHVLLPGLGLKLALAVAAAIDLLLGLLLLRRYASSTVGQVRDLAWAAGLSTAGIGCALMFVHFDPLMLNSSVYRHGRPSLAAGSKVIYSKDGKTATVAVYEAPRHGDGAISRSISTNGKVDAGLTVRPSDPPSTDESTMVLLAALPLSLRAEYSHVGVIGFGSGMTTHTLLGSSAIGRVDTVEIEPAMVEAARHFGVKVARAYDDPRSNIVIDDAKAYFSASPAKYDLIVSEPSNPWMGGTASLFSTEFYAFVPGQLNKDGLFVQWLQLYEIDPALVSSVITGMLVNFADVHAYLANDSDLILVASPKGDVPKLSSSAFRSASVRDDLARVGVRTLRDLQESFVMDRRGLVAFTQQYPARANSDYFPLLQLRAPEARFKNAEVIEFDAVSTAPWPITQFLSGHGRRDARDEQASGGGLPLRVTAKNLAARELRLALVDGKIGLDSSVAYQDALIAETLRSRAKSCTLDENPVGTADMIYSLAMETVPFMSSGEQVDLWQSPSWIGCGTSAREVRDALALVAATSKDDHQAVLNIGQQILEGEGAAEVLSSGIASYYVLGSMYFSAMATQQAELAQSLHATYTRRLPAVIARHPTLQLLARLASLGADRKPQLSVVGTREQG</sequence>
<feature type="transmembrane region" description="Helical" evidence="2">
    <location>
        <begin position="329"/>
        <end position="362"/>
    </location>
</feature>
<evidence type="ECO:0000313" key="3">
    <source>
        <dbReference type="EMBL" id="BCX45169.1"/>
    </source>
</evidence>
<dbReference type="PANTHER" id="PTHR43317:SF1">
    <property type="entry name" value="THERMOSPERMINE SYNTHASE ACAULIS5"/>
    <property type="match status" value="1"/>
</dbReference>
<feature type="transmembrane region" description="Helical" evidence="2">
    <location>
        <begin position="254"/>
        <end position="276"/>
    </location>
</feature>
<gene>
    <name evidence="3" type="ORF">STNY_R33870</name>
</gene>
<keyword evidence="1" id="KW-0620">Polyamine biosynthesis</keyword>
<dbReference type="RefSeq" id="WP_130767796.1">
    <property type="nucleotide sequence ID" value="NZ_AP024684.1"/>
</dbReference>
<feature type="transmembrane region" description="Helical" evidence="2">
    <location>
        <begin position="65"/>
        <end position="87"/>
    </location>
</feature>
<accession>A0ABN6GVL2</accession>
<dbReference type="Pfam" id="PF01564">
    <property type="entry name" value="Spermine_synth"/>
    <property type="match status" value="1"/>
</dbReference>
<feature type="transmembrane region" description="Helical" evidence="2">
    <location>
        <begin position="288"/>
        <end position="309"/>
    </location>
</feature>
<name>A0ABN6GVL2_9GAMM</name>
<proteinExistence type="predicted"/>
<feature type="transmembrane region" description="Helical" evidence="2">
    <location>
        <begin position="222"/>
        <end position="242"/>
    </location>
</feature>
<dbReference type="InterPro" id="IPR029063">
    <property type="entry name" value="SAM-dependent_MTases_sf"/>
</dbReference>
<evidence type="ECO:0000256" key="1">
    <source>
        <dbReference type="ARBA" id="ARBA00023115"/>
    </source>
</evidence>
<keyword evidence="2" id="KW-1133">Transmembrane helix</keyword>
<protein>
    <submittedName>
        <fullName evidence="3">Fused MFS/spermidine synthase</fullName>
    </submittedName>
</protein>
<evidence type="ECO:0000256" key="2">
    <source>
        <dbReference type="SAM" id="Phobius"/>
    </source>
</evidence>
<reference evidence="3 4" key="1">
    <citation type="submission" date="2021-05" db="EMBL/GenBank/DDBJ databases">
        <title>Complete Genome Sequence of Stenotrophomonas pavanii strain Y.</title>
        <authorList>
            <person name="Dohra H."/>
            <person name="Mohad Din A.R.J."/>
            <person name="Suzuki K."/>
            <person name="Fatma A."/>
            <person name="Honjyo M."/>
            <person name="Nishimura T."/>
            <person name="Moriuch R."/>
            <person name="Masuda K."/>
            <person name="Minoura A."/>
            <person name="Tashiro Y."/>
            <person name="Futamata H."/>
        </authorList>
    </citation>
    <scope>NUCLEOTIDE SEQUENCE [LARGE SCALE GENOMIC DNA]</scope>
    <source>
        <strain evidence="4">Y</strain>
    </source>
</reference>